<feature type="domain" description="CENP-V/GFA" evidence="4">
    <location>
        <begin position="8"/>
        <end position="124"/>
    </location>
</feature>
<reference evidence="5 6" key="1">
    <citation type="submission" date="2019-08" db="EMBL/GenBank/DDBJ databases">
        <authorList>
            <person name="Wang G."/>
            <person name="Xu Z."/>
        </authorList>
    </citation>
    <scope>NUCLEOTIDE SEQUENCE [LARGE SCALE GENOMIC DNA]</scope>
    <source>
        <strain evidence="5 6">ZX</strain>
    </source>
</reference>
<dbReference type="Proteomes" id="UP000322077">
    <property type="component" value="Unassembled WGS sequence"/>
</dbReference>
<dbReference type="InterPro" id="IPR052355">
    <property type="entry name" value="CENP-V-like"/>
</dbReference>
<dbReference type="PANTHER" id="PTHR28620:SF1">
    <property type="entry name" value="CENP-V_GFA DOMAIN-CONTAINING PROTEIN"/>
    <property type="match status" value="1"/>
</dbReference>
<accession>A0A5D9CA31</accession>
<dbReference type="AlphaFoldDB" id="A0A5D9CA31"/>
<proteinExistence type="inferred from homology"/>
<dbReference type="EMBL" id="VTOU01000002">
    <property type="protein sequence ID" value="TZG27920.1"/>
    <property type="molecule type" value="Genomic_DNA"/>
</dbReference>
<comment type="caution">
    <text evidence="5">The sequence shown here is derived from an EMBL/GenBank/DDBJ whole genome shotgun (WGS) entry which is preliminary data.</text>
</comment>
<dbReference type="RefSeq" id="WP_149522133.1">
    <property type="nucleotide sequence ID" value="NZ_VTOU01000002.1"/>
</dbReference>
<sequence length="140" mass="15397">MATEKQVHTGQCHCGAVRFEATLSDGFETIRRCTCSYCRMRGAVAVSAEMGGIRFLSGEDVLTSYRFNTGAAQHFFCSRCGIYTHHQRRSNQAQYGVNVACLDGVSPFDFAEVPVLDGVNHPNDTGVARRAGTLRFIPEQ</sequence>
<evidence type="ECO:0000256" key="2">
    <source>
        <dbReference type="ARBA" id="ARBA00022723"/>
    </source>
</evidence>
<dbReference type="SUPFAM" id="SSF51316">
    <property type="entry name" value="Mss4-like"/>
    <property type="match status" value="1"/>
</dbReference>
<dbReference type="PROSITE" id="PS51891">
    <property type="entry name" value="CENP_V_GFA"/>
    <property type="match status" value="1"/>
</dbReference>
<evidence type="ECO:0000259" key="4">
    <source>
        <dbReference type="PROSITE" id="PS51891"/>
    </source>
</evidence>
<evidence type="ECO:0000256" key="1">
    <source>
        <dbReference type="ARBA" id="ARBA00005495"/>
    </source>
</evidence>
<organism evidence="5 6">
    <name type="scientific">Sphingomonas montanisoli</name>
    <dbReference type="NCBI Taxonomy" id="2606412"/>
    <lineage>
        <taxon>Bacteria</taxon>
        <taxon>Pseudomonadati</taxon>
        <taxon>Pseudomonadota</taxon>
        <taxon>Alphaproteobacteria</taxon>
        <taxon>Sphingomonadales</taxon>
        <taxon>Sphingomonadaceae</taxon>
        <taxon>Sphingomonas</taxon>
    </lineage>
</organism>
<dbReference type="PANTHER" id="PTHR28620">
    <property type="entry name" value="CENTROMERE PROTEIN V"/>
    <property type="match status" value="1"/>
</dbReference>
<dbReference type="GO" id="GO:0046872">
    <property type="term" value="F:metal ion binding"/>
    <property type="evidence" value="ECO:0007669"/>
    <property type="project" value="UniProtKB-KW"/>
</dbReference>
<dbReference type="Pfam" id="PF04828">
    <property type="entry name" value="GFA"/>
    <property type="match status" value="1"/>
</dbReference>
<protein>
    <submittedName>
        <fullName evidence="5">GFA family protein</fullName>
    </submittedName>
</protein>
<keyword evidence="3" id="KW-0862">Zinc</keyword>
<keyword evidence="2" id="KW-0479">Metal-binding</keyword>
<dbReference type="InterPro" id="IPR011057">
    <property type="entry name" value="Mss4-like_sf"/>
</dbReference>
<gene>
    <name evidence="5" type="ORF">FYJ91_10280</name>
</gene>
<evidence type="ECO:0000256" key="3">
    <source>
        <dbReference type="ARBA" id="ARBA00022833"/>
    </source>
</evidence>
<comment type="similarity">
    <text evidence="1">Belongs to the Gfa family.</text>
</comment>
<dbReference type="Gene3D" id="2.170.150.70">
    <property type="match status" value="1"/>
</dbReference>
<evidence type="ECO:0000313" key="5">
    <source>
        <dbReference type="EMBL" id="TZG27920.1"/>
    </source>
</evidence>
<dbReference type="InterPro" id="IPR006913">
    <property type="entry name" value="CENP-V/GFA"/>
</dbReference>
<name>A0A5D9CA31_9SPHN</name>
<keyword evidence="6" id="KW-1185">Reference proteome</keyword>
<dbReference type="GO" id="GO:0016846">
    <property type="term" value="F:carbon-sulfur lyase activity"/>
    <property type="evidence" value="ECO:0007669"/>
    <property type="project" value="InterPro"/>
</dbReference>
<evidence type="ECO:0000313" key="6">
    <source>
        <dbReference type="Proteomes" id="UP000322077"/>
    </source>
</evidence>